<dbReference type="PROSITE" id="PS51371">
    <property type="entry name" value="CBS"/>
    <property type="match status" value="2"/>
</dbReference>
<dbReference type="EMBL" id="JABFBC010000001">
    <property type="protein sequence ID" value="NNU79385.1"/>
    <property type="molecule type" value="Genomic_DNA"/>
</dbReference>
<feature type="site" description="Catalytically relevant" evidence="6">
    <location>
        <position position="151"/>
    </location>
</feature>
<dbReference type="FunFam" id="3.40.50.10490:FF:000011">
    <property type="entry name" value="Arabinose 5-phosphate isomerase"/>
    <property type="match status" value="1"/>
</dbReference>
<dbReference type="PANTHER" id="PTHR42745:SF1">
    <property type="entry name" value="ARABINOSE 5-PHOSPHATE ISOMERASE KDSD"/>
    <property type="match status" value="1"/>
</dbReference>
<feature type="domain" description="SIS" evidence="9">
    <location>
        <begin position="40"/>
        <end position="183"/>
    </location>
</feature>
<dbReference type="Pfam" id="PF01380">
    <property type="entry name" value="SIS"/>
    <property type="match status" value="1"/>
</dbReference>
<evidence type="ECO:0000256" key="5">
    <source>
        <dbReference type="PIRSR" id="PIRSR004692-2"/>
    </source>
</evidence>
<evidence type="ECO:0000256" key="6">
    <source>
        <dbReference type="PIRSR" id="PIRSR004692-3"/>
    </source>
</evidence>
<keyword evidence="11" id="KW-1185">Reference proteome</keyword>
<dbReference type="GO" id="GO:1901135">
    <property type="term" value="P:carbohydrate derivative metabolic process"/>
    <property type="evidence" value="ECO:0007669"/>
    <property type="project" value="InterPro"/>
</dbReference>
<evidence type="ECO:0000256" key="3">
    <source>
        <dbReference type="ARBA" id="ARBA00023122"/>
    </source>
</evidence>
<keyword evidence="10" id="KW-0413">Isomerase</keyword>
<gene>
    <name evidence="10" type="ORF">HMH01_02935</name>
</gene>
<evidence type="ECO:0000313" key="11">
    <source>
        <dbReference type="Proteomes" id="UP000572377"/>
    </source>
</evidence>
<dbReference type="Proteomes" id="UP000572377">
    <property type="component" value="Unassembled WGS sequence"/>
</dbReference>
<organism evidence="10 11">
    <name type="scientific">Halovulum dunhuangense</name>
    <dbReference type="NCBI Taxonomy" id="1505036"/>
    <lineage>
        <taxon>Bacteria</taxon>
        <taxon>Pseudomonadati</taxon>
        <taxon>Pseudomonadota</taxon>
        <taxon>Alphaproteobacteria</taxon>
        <taxon>Rhodobacterales</taxon>
        <taxon>Paracoccaceae</taxon>
        <taxon>Halovulum</taxon>
    </lineage>
</organism>
<dbReference type="SUPFAM" id="SSF54631">
    <property type="entry name" value="CBS-domain pair"/>
    <property type="match status" value="1"/>
</dbReference>
<dbReference type="PIRSF" id="PIRSF004692">
    <property type="entry name" value="KdsD_KpsF"/>
    <property type="match status" value="1"/>
</dbReference>
<dbReference type="Gene3D" id="3.40.50.10490">
    <property type="entry name" value="Glucose-6-phosphate isomerase like protein, domain 1"/>
    <property type="match status" value="1"/>
</dbReference>
<sequence length="325" mass="33841">MSPDAHTPDAMIERGRRVLRTESDALALLAASLDASFARAVEVILGATGRVIVSGMGKSGHVARKIAATMASTGTPALFVHPAEASHGDLGMIARDDVVLLLSNSGETPELADLIAFTRARGIPLIGIASNPESTLIRKADHGIVLPRAPEACPNGLAPTTSTTMTLALGDALAVALMEQRAFTPQNFREFHPGGKLGALLSTVSDLMHGVAELPLVAPDAPMSDALLSISARGFGLTGVVDSAGTLVGVITDGDLRRNMHRLMQCTAGEVMTARPKTIAPDELATEALARMNRDKISALFVVAKDGHQPVGIIHIHDCLRAGLG</sequence>
<comment type="caution">
    <text evidence="10">The sequence shown here is derived from an EMBL/GenBank/DDBJ whole genome shotgun (WGS) entry which is preliminary data.</text>
</comment>
<dbReference type="InterPro" id="IPR050986">
    <property type="entry name" value="GutQ/KpsF_isomerases"/>
</dbReference>
<keyword evidence="5" id="KW-0479">Metal-binding</keyword>
<evidence type="ECO:0000256" key="1">
    <source>
        <dbReference type="ARBA" id="ARBA00008165"/>
    </source>
</evidence>
<dbReference type="GO" id="GO:0097367">
    <property type="term" value="F:carbohydrate derivative binding"/>
    <property type="evidence" value="ECO:0007669"/>
    <property type="project" value="InterPro"/>
</dbReference>
<feature type="site" description="Catalytically relevant" evidence="6">
    <location>
        <position position="110"/>
    </location>
</feature>
<name>A0A849KW43_9RHOB</name>
<dbReference type="SMART" id="SM00116">
    <property type="entry name" value="CBS"/>
    <property type="match status" value="2"/>
</dbReference>
<evidence type="ECO:0000259" key="8">
    <source>
        <dbReference type="PROSITE" id="PS51371"/>
    </source>
</evidence>
<dbReference type="CDD" id="cd04604">
    <property type="entry name" value="CBS_pair_SIS_assoc"/>
    <property type="match status" value="1"/>
</dbReference>
<feature type="domain" description="CBS" evidence="8">
    <location>
        <begin position="272"/>
        <end position="325"/>
    </location>
</feature>
<dbReference type="GO" id="GO:0005975">
    <property type="term" value="P:carbohydrate metabolic process"/>
    <property type="evidence" value="ECO:0007669"/>
    <property type="project" value="InterPro"/>
</dbReference>
<dbReference type="InterPro" id="IPR001347">
    <property type="entry name" value="SIS_dom"/>
</dbReference>
<dbReference type="Gene3D" id="3.10.580.10">
    <property type="entry name" value="CBS-domain"/>
    <property type="match status" value="1"/>
</dbReference>
<dbReference type="PROSITE" id="PS51464">
    <property type="entry name" value="SIS"/>
    <property type="match status" value="1"/>
</dbReference>
<dbReference type="GO" id="GO:0019146">
    <property type="term" value="F:arabinose-5-phosphate isomerase activity"/>
    <property type="evidence" value="ECO:0007669"/>
    <property type="project" value="UniProtKB-ARBA"/>
</dbReference>
<evidence type="ECO:0000256" key="2">
    <source>
        <dbReference type="ARBA" id="ARBA00022737"/>
    </source>
</evidence>
<evidence type="ECO:0000313" key="10">
    <source>
        <dbReference type="EMBL" id="NNU79385.1"/>
    </source>
</evidence>
<comment type="similarity">
    <text evidence="1 4">Belongs to the SIS family. GutQ/KpsF subfamily.</text>
</comment>
<dbReference type="CDD" id="cd05014">
    <property type="entry name" value="SIS_Kpsf"/>
    <property type="match status" value="1"/>
</dbReference>
<keyword evidence="2" id="KW-0677">Repeat</keyword>
<dbReference type="InterPro" id="IPR046348">
    <property type="entry name" value="SIS_dom_sf"/>
</dbReference>
<dbReference type="NCBIfam" id="TIGR00393">
    <property type="entry name" value="kpsF"/>
    <property type="match status" value="1"/>
</dbReference>
<dbReference type="InterPro" id="IPR004800">
    <property type="entry name" value="KdsD/KpsF-type"/>
</dbReference>
<dbReference type="InterPro" id="IPR000644">
    <property type="entry name" value="CBS_dom"/>
</dbReference>
<dbReference type="GO" id="GO:0046872">
    <property type="term" value="F:metal ion binding"/>
    <property type="evidence" value="ECO:0007669"/>
    <property type="project" value="UniProtKB-KW"/>
</dbReference>
<evidence type="ECO:0000256" key="7">
    <source>
        <dbReference type="PROSITE-ProRule" id="PRU00703"/>
    </source>
</evidence>
<evidence type="ECO:0000256" key="4">
    <source>
        <dbReference type="PIRNR" id="PIRNR004692"/>
    </source>
</evidence>
<reference evidence="10 11" key="1">
    <citation type="submission" date="2020-05" db="EMBL/GenBank/DDBJ databases">
        <title>Gimesia benthica sp. nov., a novel planctomycete isolated from a deep-sea water sample of the Northwest Indian Ocean.</title>
        <authorList>
            <person name="Wang J."/>
            <person name="Ruan C."/>
            <person name="Song L."/>
            <person name="Zhu Y."/>
            <person name="Li A."/>
            <person name="Zheng X."/>
            <person name="Wang L."/>
            <person name="Lu Z."/>
            <person name="Huang Y."/>
            <person name="Du W."/>
            <person name="Zhou Y."/>
            <person name="Huang L."/>
            <person name="Dai X."/>
        </authorList>
    </citation>
    <scope>NUCLEOTIDE SEQUENCE [LARGE SCALE GENOMIC DNA]</scope>
    <source>
        <strain evidence="10 11">YYQ-30</strain>
    </source>
</reference>
<evidence type="ECO:0000259" key="9">
    <source>
        <dbReference type="PROSITE" id="PS51464"/>
    </source>
</evidence>
<feature type="domain" description="CBS" evidence="8">
    <location>
        <begin position="208"/>
        <end position="266"/>
    </location>
</feature>
<feature type="site" description="Catalytically relevant" evidence="6">
    <location>
        <position position="58"/>
    </location>
</feature>
<protein>
    <submittedName>
        <fullName evidence="10">KpsF/GutQ family sugar-phosphate isomerase</fullName>
    </submittedName>
</protein>
<dbReference type="Pfam" id="PF00571">
    <property type="entry name" value="CBS"/>
    <property type="match status" value="2"/>
</dbReference>
<dbReference type="InterPro" id="IPR046342">
    <property type="entry name" value="CBS_dom_sf"/>
</dbReference>
<dbReference type="AlphaFoldDB" id="A0A849KW43"/>
<keyword evidence="3 7" id="KW-0129">CBS domain</keyword>
<accession>A0A849KW43</accession>
<keyword evidence="5" id="KW-0862">Zinc</keyword>
<feature type="site" description="Catalytically relevant" evidence="6">
    <location>
        <position position="192"/>
    </location>
</feature>
<dbReference type="PANTHER" id="PTHR42745">
    <property type="match status" value="1"/>
</dbReference>
<dbReference type="SUPFAM" id="SSF53697">
    <property type="entry name" value="SIS domain"/>
    <property type="match status" value="1"/>
</dbReference>
<proteinExistence type="inferred from homology"/>
<dbReference type="InterPro" id="IPR035474">
    <property type="entry name" value="SIS_Kpsf"/>
</dbReference>
<feature type="binding site" evidence="5">
    <location>
        <position position="81"/>
    </location>
    <ligand>
        <name>Zn(2+)</name>
        <dbReference type="ChEBI" id="CHEBI:29105"/>
    </ligand>
</feature>